<protein>
    <recommendedName>
        <fullName evidence="4">Histidine kinase</fullName>
    </recommendedName>
</protein>
<feature type="transmembrane region" description="Helical" evidence="1">
    <location>
        <begin position="50"/>
        <end position="67"/>
    </location>
</feature>
<dbReference type="RefSeq" id="WP_167210397.1">
    <property type="nucleotide sequence ID" value="NZ_JAASRO010000001.1"/>
</dbReference>
<dbReference type="Proteomes" id="UP000555407">
    <property type="component" value="Unassembled WGS sequence"/>
</dbReference>
<evidence type="ECO:0000313" key="3">
    <source>
        <dbReference type="Proteomes" id="UP000555407"/>
    </source>
</evidence>
<name>A0A7X6A2N5_9ACTN</name>
<evidence type="ECO:0008006" key="4">
    <source>
        <dbReference type="Google" id="ProtNLM"/>
    </source>
</evidence>
<evidence type="ECO:0000313" key="2">
    <source>
        <dbReference type="EMBL" id="NIK59120.1"/>
    </source>
</evidence>
<comment type="caution">
    <text evidence="2">The sequence shown here is derived from an EMBL/GenBank/DDBJ whole genome shotgun (WGS) entry which is preliminary data.</text>
</comment>
<sequence>MTDSTWSPSMVAPRDPWFRQHPRTALALAAGLYLTVLSLTVYAGPPGDDYFLLYVFPVALITITFGWRAGLTAGLTAVAFVIAWVVLRDVSLTATGWVAHAAPMLVLGLLLGRAADRLRSAEAARLQSEAAALLHREAIEINDLLVQGMAVARWSLQAGQIDAGLKVLDETLSRAQELVSDLIRRADMGSRSEPLDRSGDSHSVWR</sequence>
<feature type="transmembrane region" description="Helical" evidence="1">
    <location>
        <begin position="24"/>
        <end position="44"/>
    </location>
</feature>
<evidence type="ECO:0000256" key="1">
    <source>
        <dbReference type="SAM" id="Phobius"/>
    </source>
</evidence>
<dbReference type="EMBL" id="JAASRO010000001">
    <property type="protein sequence ID" value="NIK59120.1"/>
    <property type="molecule type" value="Genomic_DNA"/>
</dbReference>
<organism evidence="2 3">
    <name type="scientific">Kribbella shirazensis</name>
    <dbReference type="NCBI Taxonomy" id="1105143"/>
    <lineage>
        <taxon>Bacteria</taxon>
        <taxon>Bacillati</taxon>
        <taxon>Actinomycetota</taxon>
        <taxon>Actinomycetes</taxon>
        <taxon>Propionibacteriales</taxon>
        <taxon>Kribbellaceae</taxon>
        <taxon>Kribbella</taxon>
    </lineage>
</organism>
<reference evidence="2 3" key="1">
    <citation type="submission" date="2020-03" db="EMBL/GenBank/DDBJ databases">
        <title>Sequencing the genomes of 1000 actinobacteria strains.</title>
        <authorList>
            <person name="Klenk H.-P."/>
        </authorList>
    </citation>
    <scope>NUCLEOTIDE SEQUENCE [LARGE SCALE GENOMIC DNA]</scope>
    <source>
        <strain evidence="2 3">DSM 45490</strain>
    </source>
</reference>
<dbReference type="AlphaFoldDB" id="A0A7X6A2N5"/>
<feature type="transmembrane region" description="Helical" evidence="1">
    <location>
        <begin position="97"/>
        <end position="115"/>
    </location>
</feature>
<gene>
    <name evidence="2" type="ORF">BJY22_004837</name>
</gene>
<proteinExistence type="predicted"/>
<keyword evidence="1" id="KW-0812">Transmembrane</keyword>
<keyword evidence="1" id="KW-0472">Membrane</keyword>
<keyword evidence="3" id="KW-1185">Reference proteome</keyword>
<feature type="transmembrane region" description="Helical" evidence="1">
    <location>
        <begin position="74"/>
        <end position="91"/>
    </location>
</feature>
<keyword evidence="1" id="KW-1133">Transmembrane helix</keyword>
<accession>A0A7X6A2N5</accession>